<reference evidence="1" key="1">
    <citation type="submission" date="2021-06" db="EMBL/GenBank/DDBJ databases">
        <authorList>
            <person name="Kallberg Y."/>
            <person name="Tangrot J."/>
            <person name="Rosling A."/>
        </authorList>
    </citation>
    <scope>NUCLEOTIDE SEQUENCE</scope>
    <source>
        <strain evidence="1">87-6 pot B 2015</strain>
    </source>
</reference>
<protein>
    <submittedName>
        <fullName evidence="1">13208_t:CDS:1</fullName>
    </submittedName>
</protein>
<gene>
    <name evidence="1" type="ORF">FMOSSE_LOCUS12341</name>
</gene>
<sequence>SLENYQATSQKLSAIKPNVQAKSIEIQDSQILLSAKLITFKGIVNSGIDENKKGLLKMYDDTITEATVNYHVNLPQIAVSLNKNPLIDTTTYSFSRD</sequence>
<keyword evidence="2" id="KW-1185">Reference proteome</keyword>
<comment type="caution">
    <text evidence="1">The sequence shown here is derived from an EMBL/GenBank/DDBJ whole genome shotgun (WGS) entry which is preliminary data.</text>
</comment>
<dbReference type="EMBL" id="CAJVPP010005775">
    <property type="protein sequence ID" value="CAG8669676.1"/>
    <property type="molecule type" value="Genomic_DNA"/>
</dbReference>
<evidence type="ECO:0000313" key="2">
    <source>
        <dbReference type="Proteomes" id="UP000789375"/>
    </source>
</evidence>
<accession>A0A9N9HEN7</accession>
<feature type="non-terminal residue" evidence="1">
    <location>
        <position position="97"/>
    </location>
</feature>
<name>A0A9N9HEN7_FUNMO</name>
<dbReference type="Proteomes" id="UP000789375">
    <property type="component" value="Unassembled WGS sequence"/>
</dbReference>
<organism evidence="1 2">
    <name type="scientific">Funneliformis mosseae</name>
    <name type="common">Endomycorrhizal fungus</name>
    <name type="synonym">Glomus mosseae</name>
    <dbReference type="NCBI Taxonomy" id="27381"/>
    <lineage>
        <taxon>Eukaryota</taxon>
        <taxon>Fungi</taxon>
        <taxon>Fungi incertae sedis</taxon>
        <taxon>Mucoromycota</taxon>
        <taxon>Glomeromycotina</taxon>
        <taxon>Glomeromycetes</taxon>
        <taxon>Glomerales</taxon>
        <taxon>Glomeraceae</taxon>
        <taxon>Funneliformis</taxon>
    </lineage>
</organism>
<evidence type="ECO:0000313" key="1">
    <source>
        <dbReference type="EMBL" id="CAG8669676.1"/>
    </source>
</evidence>
<proteinExistence type="predicted"/>
<dbReference type="AlphaFoldDB" id="A0A9N9HEN7"/>